<keyword evidence="4" id="KW-0067">ATP-binding</keyword>
<dbReference type="HOGENOM" id="CLU_000288_7_18_1"/>
<dbReference type="PANTHER" id="PTHR44329">
    <property type="entry name" value="SERINE/THREONINE-PROTEIN KINASE TNNI3K-RELATED"/>
    <property type="match status" value="1"/>
</dbReference>
<keyword evidence="7" id="KW-1185">Reference proteome</keyword>
<dbReference type="PRINTS" id="PR00109">
    <property type="entry name" value="TYRKINASE"/>
</dbReference>
<dbReference type="InterPro" id="IPR000719">
    <property type="entry name" value="Prot_kinase_dom"/>
</dbReference>
<accession>A0A0C3BHA4</accession>
<dbReference type="OrthoDB" id="26722at2759"/>
<dbReference type="PANTHER" id="PTHR44329:SF288">
    <property type="entry name" value="MITOGEN-ACTIVATED PROTEIN KINASE KINASE KINASE 20"/>
    <property type="match status" value="1"/>
</dbReference>
<dbReference type="EMBL" id="KN833032">
    <property type="protein sequence ID" value="KIM76727.1"/>
    <property type="molecule type" value="Genomic_DNA"/>
</dbReference>
<dbReference type="InterPro" id="IPR051681">
    <property type="entry name" value="Ser/Thr_Kinases-Pseudokinases"/>
</dbReference>
<dbReference type="InterPro" id="IPR011009">
    <property type="entry name" value="Kinase-like_dom_sf"/>
</dbReference>
<keyword evidence="1" id="KW-0808">Transferase</keyword>
<organism evidence="6 7">
    <name type="scientific">Piloderma croceum (strain F 1598)</name>
    <dbReference type="NCBI Taxonomy" id="765440"/>
    <lineage>
        <taxon>Eukaryota</taxon>
        <taxon>Fungi</taxon>
        <taxon>Dikarya</taxon>
        <taxon>Basidiomycota</taxon>
        <taxon>Agaricomycotina</taxon>
        <taxon>Agaricomycetes</taxon>
        <taxon>Agaricomycetidae</taxon>
        <taxon>Atheliales</taxon>
        <taxon>Atheliaceae</taxon>
        <taxon>Piloderma</taxon>
    </lineage>
</organism>
<dbReference type="InterPro" id="IPR008271">
    <property type="entry name" value="Ser/Thr_kinase_AS"/>
</dbReference>
<dbReference type="SMART" id="SM00220">
    <property type="entry name" value="S_TKc"/>
    <property type="match status" value="1"/>
</dbReference>
<dbReference type="SUPFAM" id="SSF56112">
    <property type="entry name" value="Protein kinase-like (PK-like)"/>
    <property type="match status" value="1"/>
</dbReference>
<dbReference type="PROSITE" id="PS00108">
    <property type="entry name" value="PROTEIN_KINASE_ST"/>
    <property type="match status" value="1"/>
</dbReference>
<keyword evidence="3" id="KW-0418">Kinase</keyword>
<protein>
    <recommendedName>
        <fullName evidence="5">Protein kinase domain-containing protein</fullName>
    </recommendedName>
</protein>
<dbReference type="InterPro" id="IPR001245">
    <property type="entry name" value="Ser-Thr/Tyr_kinase_cat_dom"/>
</dbReference>
<dbReference type="InParanoid" id="A0A0C3BHA4"/>
<proteinExistence type="predicted"/>
<evidence type="ECO:0000256" key="1">
    <source>
        <dbReference type="ARBA" id="ARBA00022679"/>
    </source>
</evidence>
<evidence type="ECO:0000256" key="4">
    <source>
        <dbReference type="ARBA" id="ARBA00022840"/>
    </source>
</evidence>
<dbReference type="Proteomes" id="UP000054166">
    <property type="component" value="Unassembled WGS sequence"/>
</dbReference>
<dbReference type="AlphaFoldDB" id="A0A0C3BHA4"/>
<sequence>MFFDSDPNLEGQVTVTPVLSLANVSYKVYQEGFNDVYKGGISDVYRGVWCGSPVAIKCIRVNIGEKSEKTLAVERRLKRESAVWRALSHPNILPFLSLYNSPEYSMGMVSPWMERGNIMDHLRRSPNTDRSLLIRDVASGLAYLHSKPIIHGDLKGHNVLIDDNGKACIADFGLSRILEPISEHFPVGGSVRWMAPELLHYGESRETPASDVYSFACTCYEIYTGDPPFHNIPSVFDVILAVYNHQRLPRPSTHIAASIWELMESCWDAGPDARPRAIDIYDSLTAIPHSPATQASDEDPQLQGSVNTDISADIFREDTSVQGHPLNCENLLSRL</sequence>
<evidence type="ECO:0000259" key="5">
    <source>
        <dbReference type="PROSITE" id="PS50011"/>
    </source>
</evidence>
<evidence type="ECO:0000256" key="3">
    <source>
        <dbReference type="ARBA" id="ARBA00022777"/>
    </source>
</evidence>
<name>A0A0C3BHA4_PILCF</name>
<dbReference type="STRING" id="765440.A0A0C3BHA4"/>
<dbReference type="GO" id="GO:0005524">
    <property type="term" value="F:ATP binding"/>
    <property type="evidence" value="ECO:0007669"/>
    <property type="project" value="UniProtKB-KW"/>
</dbReference>
<feature type="domain" description="Protein kinase" evidence="5">
    <location>
        <begin position="30"/>
        <end position="292"/>
    </location>
</feature>
<gene>
    <name evidence="6" type="ORF">PILCRDRAFT_826119</name>
</gene>
<dbReference type="PROSITE" id="PS50011">
    <property type="entry name" value="PROTEIN_KINASE_DOM"/>
    <property type="match status" value="1"/>
</dbReference>
<dbReference type="Gene3D" id="1.10.510.10">
    <property type="entry name" value="Transferase(Phosphotransferase) domain 1"/>
    <property type="match status" value="1"/>
</dbReference>
<keyword evidence="2" id="KW-0547">Nucleotide-binding</keyword>
<reference evidence="6 7" key="1">
    <citation type="submission" date="2014-04" db="EMBL/GenBank/DDBJ databases">
        <authorList>
            <consortium name="DOE Joint Genome Institute"/>
            <person name="Kuo A."/>
            <person name="Tarkka M."/>
            <person name="Buscot F."/>
            <person name="Kohler A."/>
            <person name="Nagy L.G."/>
            <person name="Floudas D."/>
            <person name="Copeland A."/>
            <person name="Barry K.W."/>
            <person name="Cichocki N."/>
            <person name="Veneault-Fourrey C."/>
            <person name="LaButti K."/>
            <person name="Lindquist E.A."/>
            <person name="Lipzen A."/>
            <person name="Lundell T."/>
            <person name="Morin E."/>
            <person name="Murat C."/>
            <person name="Sun H."/>
            <person name="Tunlid A."/>
            <person name="Henrissat B."/>
            <person name="Grigoriev I.V."/>
            <person name="Hibbett D.S."/>
            <person name="Martin F."/>
            <person name="Nordberg H.P."/>
            <person name="Cantor M.N."/>
            <person name="Hua S.X."/>
        </authorList>
    </citation>
    <scope>NUCLEOTIDE SEQUENCE [LARGE SCALE GENOMIC DNA]</scope>
    <source>
        <strain evidence="6 7">F 1598</strain>
    </source>
</reference>
<reference evidence="7" key="2">
    <citation type="submission" date="2015-01" db="EMBL/GenBank/DDBJ databases">
        <title>Evolutionary Origins and Diversification of the Mycorrhizal Mutualists.</title>
        <authorList>
            <consortium name="DOE Joint Genome Institute"/>
            <consortium name="Mycorrhizal Genomics Consortium"/>
            <person name="Kohler A."/>
            <person name="Kuo A."/>
            <person name="Nagy L.G."/>
            <person name="Floudas D."/>
            <person name="Copeland A."/>
            <person name="Barry K.W."/>
            <person name="Cichocki N."/>
            <person name="Veneault-Fourrey C."/>
            <person name="LaButti K."/>
            <person name="Lindquist E.A."/>
            <person name="Lipzen A."/>
            <person name="Lundell T."/>
            <person name="Morin E."/>
            <person name="Murat C."/>
            <person name="Riley R."/>
            <person name="Ohm R."/>
            <person name="Sun H."/>
            <person name="Tunlid A."/>
            <person name="Henrissat B."/>
            <person name="Grigoriev I.V."/>
            <person name="Hibbett D.S."/>
            <person name="Martin F."/>
        </authorList>
    </citation>
    <scope>NUCLEOTIDE SEQUENCE [LARGE SCALE GENOMIC DNA]</scope>
    <source>
        <strain evidence="7">F 1598</strain>
    </source>
</reference>
<evidence type="ECO:0000256" key="2">
    <source>
        <dbReference type="ARBA" id="ARBA00022741"/>
    </source>
</evidence>
<dbReference type="GO" id="GO:0004674">
    <property type="term" value="F:protein serine/threonine kinase activity"/>
    <property type="evidence" value="ECO:0007669"/>
    <property type="project" value="TreeGrafter"/>
</dbReference>
<evidence type="ECO:0000313" key="6">
    <source>
        <dbReference type="EMBL" id="KIM76727.1"/>
    </source>
</evidence>
<evidence type="ECO:0000313" key="7">
    <source>
        <dbReference type="Proteomes" id="UP000054166"/>
    </source>
</evidence>
<dbReference type="Pfam" id="PF07714">
    <property type="entry name" value="PK_Tyr_Ser-Thr"/>
    <property type="match status" value="1"/>
</dbReference>